<dbReference type="GeneID" id="78500844"/>
<dbReference type="EMBL" id="LT629759">
    <property type="protein sequence ID" value="SDR88229.1"/>
    <property type="molecule type" value="Genomic_DNA"/>
</dbReference>
<dbReference type="Pfam" id="PF14471">
    <property type="entry name" value="DUF4428"/>
    <property type="match status" value="1"/>
</dbReference>
<dbReference type="Proteomes" id="UP000199480">
    <property type="component" value="Chromosome I"/>
</dbReference>
<evidence type="ECO:0000256" key="1">
    <source>
        <dbReference type="SAM" id="MobiDB-lite"/>
    </source>
</evidence>
<evidence type="ECO:0000313" key="4">
    <source>
        <dbReference type="Proteomes" id="UP000199480"/>
    </source>
</evidence>
<accession>A0A1H1MQN6</accession>
<dbReference type="InterPro" id="IPR027872">
    <property type="entry name" value="DUF4428"/>
</dbReference>
<dbReference type="RefSeq" id="WP_090863125.1">
    <property type="nucleotide sequence ID" value="NZ_JAQXWW010000022.1"/>
</dbReference>
<evidence type="ECO:0000313" key="3">
    <source>
        <dbReference type="EMBL" id="SDR88229.1"/>
    </source>
</evidence>
<reference evidence="4" key="1">
    <citation type="submission" date="2016-10" db="EMBL/GenBank/DDBJ databases">
        <authorList>
            <person name="Varghese N."/>
            <person name="Submissions S."/>
        </authorList>
    </citation>
    <scope>NUCLEOTIDE SEQUENCE [LARGE SCALE GENOMIC DNA]</scope>
    <source>
        <strain evidence="4">DSM 22620</strain>
    </source>
</reference>
<dbReference type="AlphaFoldDB" id="A0A1H1MQN6"/>
<feature type="domain" description="DUF4428" evidence="2">
    <location>
        <begin position="12"/>
        <end position="59"/>
    </location>
</feature>
<sequence>MGLFGKMFEKKTCSICGGEIGLLGNRKLEDGNLCKECARKLSPFFSDRRRSTVEQIREQLDWREANRERVSAFNVTRTLGCDTKVLLDEDASRFLVTSASRWREANPDVLDFSQVTGCDTETRETRTELRRKDKDGTEHSYDPPRYDVDYDVYVTIHVNVPYYDSITFKVNDYRIEERNSVEFREAERQASEIREALTQLREGEREKVAAASAPKTARTCPFCGATTIPDANGRCEYCGGAMGA</sequence>
<gene>
    <name evidence="3" type="ORF">SAMN04489857_1504</name>
</gene>
<evidence type="ECO:0000259" key="2">
    <source>
        <dbReference type="Pfam" id="PF14471"/>
    </source>
</evidence>
<feature type="region of interest" description="Disordered" evidence="1">
    <location>
        <begin position="121"/>
        <end position="142"/>
    </location>
</feature>
<organism evidence="3 4">
    <name type="scientific">Parafannyhessea umbonata</name>
    <dbReference type="NCBI Taxonomy" id="604330"/>
    <lineage>
        <taxon>Bacteria</taxon>
        <taxon>Bacillati</taxon>
        <taxon>Actinomycetota</taxon>
        <taxon>Coriobacteriia</taxon>
        <taxon>Coriobacteriales</taxon>
        <taxon>Atopobiaceae</taxon>
        <taxon>Parafannyhessea</taxon>
    </lineage>
</organism>
<protein>
    <recommendedName>
        <fullName evidence="2">DUF4428 domain-containing protein</fullName>
    </recommendedName>
</protein>
<proteinExistence type="predicted"/>
<name>A0A1H1MQN6_9ACTN</name>
<dbReference type="OrthoDB" id="3191813at2"/>